<keyword evidence="4 6" id="KW-1133">Transmembrane helix</keyword>
<keyword evidence="2" id="KW-1003">Cell membrane</keyword>
<evidence type="ECO:0000256" key="2">
    <source>
        <dbReference type="ARBA" id="ARBA00022475"/>
    </source>
</evidence>
<gene>
    <name evidence="7" type="ORF">MNBD_GAMMA13-878</name>
</gene>
<accession>A0A3B0YTL5</accession>
<dbReference type="GO" id="GO:0005886">
    <property type="term" value="C:plasma membrane"/>
    <property type="evidence" value="ECO:0007669"/>
    <property type="project" value="UniProtKB-SubCell"/>
</dbReference>
<keyword evidence="5 6" id="KW-0472">Membrane</keyword>
<evidence type="ECO:0000256" key="3">
    <source>
        <dbReference type="ARBA" id="ARBA00022692"/>
    </source>
</evidence>
<dbReference type="Pfam" id="PF03899">
    <property type="entry name" value="ATP-synt_I"/>
    <property type="match status" value="1"/>
</dbReference>
<sequence length="101" mass="10798">MFLANFDFAHAIAAGFGIGIAVVNALLLARCARRDAQAPERTPPQIMAAVYICVIQRFVLAALLFAFGLGALQLKPFALLAGFIIGQLVAVIIGMQQLKQK</sequence>
<dbReference type="InterPro" id="IPR005598">
    <property type="entry name" value="ATP_synth_I"/>
</dbReference>
<dbReference type="AlphaFoldDB" id="A0A3B0YTL5"/>
<evidence type="ECO:0000256" key="5">
    <source>
        <dbReference type="ARBA" id="ARBA00023136"/>
    </source>
</evidence>
<proteinExistence type="predicted"/>
<feature type="transmembrane region" description="Helical" evidence="6">
    <location>
        <begin position="48"/>
        <end position="71"/>
    </location>
</feature>
<organism evidence="7">
    <name type="scientific">hydrothermal vent metagenome</name>
    <dbReference type="NCBI Taxonomy" id="652676"/>
    <lineage>
        <taxon>unclassified sequences</taxon>
        <taxon>metagenomes</taxon>
        <taxon>ecological metagenomes</taxon>
    </lineage>
</organism>
<evidence type="ECO:0000256" key="4">
    <source>
        <dbReference type="ARBA" id="ARBA00022989"/>
    </source>
</evidence>
<protein>
    <recommendedName>
        <fullName evidence="8">ATP synthase protein I</fullName>
    </recommendedName>
</protein>
<keyword evidence="3 6" id="KW-0812">Transmembrane</keyword>
<feature type="transmembrane region" description="Helical" evidence="6">
    <location>
        <begin position="6"/>
        <end position="27"/>
    </location>
</feature>
<feature type="transmembrane region" description="Helical" evidence="6">
    <location>
        <begin position="77"/>
        <end position="95"/>
    </location>
</feature>
<name>A0A3B0YTL5_9ZZZZ</name>
<evidence type="ECO:0000256" key="1">
    <source>
        <dbReference type="ARBA" id="ARBA00004651"/>
    </source>
</evidence>
<comment type="subcellular location">
    <subcellularLocation>
        <location evidence="1">Cell membrane</location>
        <topology evidence="1">Multi-pass membrane protein</topology>
    </subcellularLocation>
</comment>
<evidence type="ECO:0000256" key="6">
    <source>
        <dbReference type="SAM" id="Phobius"/>
    </source>
</evidence>
<reference evidence="7" key="1">
    <citation type="submission" date="2018-06" db="EMBL/GenBank/DDBJ databases">
        <authorList>
            <person name="Zhirakovskaya E."/>
        </authorList>
    </citation>
    <scope>NUCLEOTIDE SEQUENCE</scope>
</reference>
<evidence type="ECO:0008006" key="8">
    <source>
        <dbReference type="Google" id="ProtNLM"/>
    </source>
</evidence>
<evidence type="ECO:0000313" key="7">
    <source>
        <dbReference type="EMBL" id="VAW79413.1"/>
    </source>
</evidence>
<dbReference type="EMBL" id="UOFK01000188">
    <property type="protein sequence ID" value="VAW79413.1"/>
    <property type="molecule type" value="Genomic_DNA"/>
</dbReference>